<protein>
    <submittedName>
        <fullName evidence="1">Uncharacterized protein</fullName>
    </submittedName>
</protein>
<evidence type="ECO:0000313" key="2">
    <source>
        <dbReference type="Proteomes" id="UP000027730"/>
    </source>
</evidence>
<dbReference type="GeneID" id="25410892"/>
<dbReference type="OrthoDB" id="3815037at2759"/>
<dbReference type="AlphaFoldDB" id="A0A074WH60"/>
<dbReference type="Proteomes" id="UP000027730">
    <property type="component" value="Unassembled WGS sequence"/>
</dbReference>
<organism evidence="1 2">
    <name type="scientific">Aureobasidium namibiae CBS 147.97</name>
    <dbReference type="NCBI Taxonomy" id="1043004"/>
    <lineage>
        <taxon>Eukaryota</taxon>
        <taxon>Fungi</taxon>
        <taxon>Dikarya</taxon>
        <taxon>Ascomycota</taxon>
        <taxon>Pezizomycotina</taxon>
        <taxon>Dothideomycetes</taxon>
        <taxon>Dothideomycetidae</taxon>
        <taxon>Dothideales</taxon>
        <taxon>Saccotheciaceae</taxon>
        <taxon>Aureobasidium</taxon>
    </lineage>
</organism>
<feature type="non-terminal residue" evidence="1">
    <location>
        <position position="1"/>
    </location>
</feature>
<dbReference type="RefSeq" id="XP_013426603.1">
    <property type="nucleotide sequence ID" value="XM_013571149.1"/>
</dbReference>
<proteinExistence type="predicted"/>
<dbReference type="EMBL" id="KL584711">
    <property type="protein sequence ID" value="KEQ72373.1"/>
    <property type="molecule type" value="Genomic_DNA"/>
</dbReference>
<evidence type="ECO:0000313" key="1">
    <source>
        <dbReference type="EMBL" id="KEQ72373.1"/>
    </source>
</evidence>
<gene>
    <name evidence="1" type="ORF">M436DRAFT_48564</name>
</gene>
<dbReference type="STRING" id="1043004.A0A074WH60"/>
<reference evidence="1 2" key="1">
    <citation type="journal article" date="2014" name="BMC Genomics">
        <title>Genome sequencing of four Aureobasidium pullulans varieties: biotechnological potential, stress tolerance, and description of new species.</title>
        <authorList>
            <person name="Gostin Ar C."/>
            <person name="Ohm R.A."/>
            <person name="Kogej T."/>
            <person name="Sonjak S."/>
            <person name="Turk M."/>
            <person name="Zajc J."/>
            <person name="Zalar P."/>
            <person name="Grube M."/>
            <person name="Sun H."/>
            <person name="Han J."/>
            <person name="Sharma A."/>
            <person name="Chiniquy J."/>
            <person name="Ngan C.Y."/>
            <person name="Lipzen A."/>
            <person name="Barry K."/>
            <person name="Grigoriev I.V."/>
            <person name="Gunde-Cimerman N."/>
        </authorList>
    </citation>
    <scope>NUCLEOTIDE SEQUENCE [LARGE SCALE GENOMIC DNA]</scope>
    <source>
        <strain evidence="1 2">CBS 147.97</strain>
    </source>
</reference>
<dbReference type="HOGENOM" id="CLU_053711_0_0_1"/>
<sequence>LSRMPRELVLQIAKSLPTESSYCLALTTRSLLYDPEIRILGGLDTERTEHHRRRLLPLLAKDWPDKTFCDYCAKLHPHRDTPKVCKDWQRWSSCPRKTLGMWLHLDPWDYHIQFEDVYKVMESHRSEAMDYKDMDALDCKIDRLTESHEGVRNLEKRANINKGCLKKLDVVPLILDDSLIMTTTQRMFYQAEQRDDLLKNSIRRHVFRPCSHWDWTPGEPDGPRWSLMSSVEEYITQILHTKTTPRSNKDNLCLYVQSFAPSKCYNCSTEYSFRVWNHGNLGIELCLETWTKLGSCRRTGELWWLTAAHHTCDTYSRDHCAEMQRRLPL</sequence>
<name>A0A074WH60_9PEZI</name>
<accession>A0A074WH60</accession>
<keyword evidence="2" id="KW-1185">Reference proteome</keyword>